<accession>A0ABY3W052</accession>
<dbReference type="PROSITE" id="PS51782">
    <property type="entry name" value="LYSM"/>
    <property type="match status" value="3"/>
</dbReference>
<organism evidence="2 3">
    <name type="scientific">Mycobacterium paraterrae</name>
    <dbReference type="NCBI Taxonomy" id="577492"/>
    <lineage>
        <taxon>Bacteria</taxon>
        <taxon>Bacillati</taxon>
        <taxon>Actinomycetota</taxon>
        <taxon>Actinomycetes</taxon>
        <taxon>Mycobacteriales</taxon>
        <taxon>Mycobacteriaceae</taxon>
        <taxon>Mycobacterium</taxon>
    </lineage>
</organism>
<dbReference type="CDD" id="cd00118">
    <property type="entry name" value="LysM"/>
    <property type="match status" value="3"/>
</dbReference>
<dbReference type="NCBIfam" id="NF040572">
    <property type="entry name" value="heme_bind_FMP"/>
    <property type="match status" value="1"/>
</dbReference>
<reference evidence="2" key="1">
    <citation type="submission" date="2022-08" db="EMBL/GenBank/DDBJ databases">
        <title>Whole genome sequencing of non-tuberculosis mycobacteria type-strains.</title>
        <authorList>
            <person name="Igarashi Y."/>
            <person name="Osugi A."/>
            <person name="Mitarai S."/>
        </authorList>
    </citation>
    <scope>NUCLEOTIDE SEQUENCE</scope>
    <source>
        <strain evidence="2">DSM 45127</strain>
    </source>
</reference>
<dbReference type="SMART" id="SM00257">
    <property type="entry name" value="LysM"/>
    <property type="match status" value="3"/>
</dbReference>
<protein>
    <submittedName>
        <fullName evidence="2">Heme-binding protein</fullName>
    </submittedName>
</protein>
<evidence type="ECO:0000313" key="3">
    <source>
        <dbReference type="Proteomes" id="UP001055336"/>
    </source>
</evidence>
<keyword evidence="3" id="KW-1185">Reference proteome</keyword>
<feature type="domain" description="LysM" evidence="1">
    <location>
        <begin position="379"/>
        <end position="426"/>
    </location>
</feature>
<gene>
    <name evidence="2" type="ORF">MKK62_23755</name>
</gene>
<evidence type="ECO:0000259" key="1">
    <source>
        <dbReference type="PROSITE" id="PS51782"/>
    </source>
</evidence>
<dbReference type="EMBL" id="CP092488">
    <property type="protein sequence ID" value="UMB72503.2"/>
    <property type="molecule type" value="Genomic_DNA"/>
</dbReference>
<dbReference type="Pfam" id="PF01476">
    <property type="entry name" value="LysM"/>
    <property type="match status" value="3"/>
</dbReference>
<dbReference type="InterPro" id="IPR036779">
    <property type="entry name" value="LysM_dom_sf"/>
</dbReference>
<evidence type="ECO:0000313" key="2">
    <source>
        <dbReference type="EMBL" id="UMB72503.2"/>
    </source>
</evidence>
<dbReference type="SUPFAM" id="SSF54106">
    <property type="entry name" value="LysM domain"/>
    <property type="match status" value="3"/>
</dbReference>
<name>A0ABY3W052_9MYCO</name>
<dbReference type="Proteomes" id="UP001055336">
    <property type="component" value="Chromosome"/>
</dbReference>
<feature type="domain" description="LysM" evidence="1">
    <location>
        <begin position="431"/>
        <end position="478"/>
    </location>
</feature>
<feature type="domain" description="LysM" evidence="1">
    <location>
        <begin position="483"/>
        <end position="530"/>
    </location>
</feature>
<dbReference type="Gene3D" id="3.10.350.10">
    <property type="entry name" value="LysM domain"/>
    <property type="match status" value="3"/>
</dbReference>
<dbReference type="PANTHER" id="PTHR33734:SF22">
    <property type="entry name" value="MEMBRANE-BOUND LYTIC MUREIN TRANSGLYCOSYLASE D"/>
    <property type="match status" value="1"/>
</dbReference>
<sequence length="533" mass="55957">MPSERQHPTIIPDTVPASLGPLAGFTGKFRGAGFNTIFRPQNFALSPTPLDKPAHGPNDNVLELNLTEETLDFSTPLGDIPNRGFVQGDISLNGIPYVQKINDVNDPDNPVGIHFEPGVWLSVPATTNPAEAATVVRMASIPHGTTIDAEGTATQVNGRPTFQPVDITPFPIGSPQNRLTNTFPSQQANDNATFRLPQDLSPFIAAGTITQAMLDNPNSILQNRVNSQNITSTTIITVDTTRPAPDNPSDPLFGGGTANIAFLQGDPQAAKPNANAVEMTATFCIETVVEKISVPPLAANTPTTVQGSAAAGQPVATFSVRSTTAVNEPTEVSVTYTQIQYSQTVLLNFNGLSWPHVSVATLIPNDAIPVVVGNPDLLTTYTVVAGDTLSGISSQFYGDATHVATLAAVNDIANPNLINVGQVLIIPDLSRAYTVAAGDTLSSISTHFYGNAGRVAMLAAVNAIANPNLIHVGQLLIVPDVSHTHTVSAGETLFNIAQQFYGNGSLFRFIAKVNGISDANAIGVGQVLIIPSV</sequence>
<dbReference type="InterPro" id="IPR018392">
    <property type="entry name" value="LysM"/>
</dbReference>
<dbReference type="InterPro" id="IPR047975">
    <property type="entry name" value="Heme_bind_FMP"/>
</dbReference>
<dbReference type="PANTHER" id="PTHR33734">
    <property type="entry name" value="LYSM DOMAIN-CONTAINING GPI-ANCHORED PROTEIN 2"/>
    <property type="match status" value="1"/>
</dbReference>
<dbReference type="RefSeq" id="WP_260060480.1">
    <property type="nucleotide sequence ID" value="NZ_CP092488.2"/>
</dbReference>
<proteinExistence type="predicted"/>